<gene>
    <name evidence="1" type="primary">PIP4K2A</name>
    <name evidence="1" type="ORF">SK128_027224</name>
</gene>
<reference evidence="1 2" key="1">
    <citation type="submission" date="2023-11" db="EMBL/GenBank/DDBJ databases">
        <title>Halocaridina rubra genome assembly.</title>
        <authorList>
            <person name="Smith C."/>
        </authorList>
    </citation>
    <scope>NUCLEOTIDE SEQUENCE [LARGE SCALE GENOMIC DNA]</scope>
    <source>
        <strain evidence="1">EP-1</strain>
        <tissue evidence="1">Whole</tissue>
    </source>
</reference>
<dbReference type="InterPro" id="IPR023610">
    <property type="entry name" value="PInositol-4/5-P-5/4-kinase"/>
</dbReference>
<dbReference type="GO" id="GO:0005886">
    <property type="term" value="C:plasma membrane"/>
    <property type="evidence" value="ECO:0007669"/>
    <property type="project" value="TreeGrafter"/>
</dbReference>
<organism evidence="1 2">
    <name type="scientific">Halocaridina rubra</name>
    <name type="common">Hawaiian red shrimp</name>
    <dbReference type="NCBI Taxonomy" id="373956"/>
    <lineage>
        <taxon>Eukaryota</taxon>
        <taxon>Metazoa</taxon>
        <taxon>Ecdysozoa</taxon>
        <taxon>Arthropoda</taxon>
        <taxon>Crustacea</taxon>
        <taxon>Multicrustacea</taxon>
        <taxon>Malacostraca</taxon>
        <taxon>Eumalacostraca</taxon>
        <taxon>Eucarida</taxon>
        <taxon>Decapoda</taxon>
        <taxon>Pleocyemata</taxon>
        <taxon>Caridea</taxon>
        <taxon>Atyoidea</taxon>
        <taxon>Atyidae</taxon>
        <taxon>Halocaridina</taxon>
    </lineage>
</organism>
<dbReference type="GO" id="GO:0016308">
    <property type="term" value="F:1-phosphatidylinositol-4-phosphate 5-kinase activity"/>
    <property type="evidence" value="ECO:0007669"/>
    <property type="project" value="TreeGrafter"/>
</dbReference>
<dbReference type="Proteomes" id="UP001381693">
    <property type="component" value="Unassembled WGS sequence"/>
</dbReference>
<dbReference type="PANTHER" id="PTHR23086:SF8">
    <property type="entry name" value="PHOSPHATIDYLINOSITOL 5-PHOSPHATE 4-KINASE, ISOFORM A"/>
    <property type="match status" value="1"/>
</dbReference>
<comment type="caution">
    <text evidence="1">The sequence shown here is derived from an EMBL/GenBank/DDBJ whole genome shotgun (WGS) entry which is preliminary data.</text>
</comment>
<dbReference type="InterPro" id="IPR027484">
    <property type="entry name" value="PInositol-4-P-5-kinase_N"/>
</dbReference>
<accession>A0AAN9AAN5</accession>
<evidence type="ECO:0000313" key="2">
    <source>
        <dbReference type="Proteomes" id="UP001381693"/>
    </source>
</evidence>
<dbReference type="SUPFAM" id="SSF56104">
    <property type="entry name" value="SAICAR synthase-like"/>
    <property type="match status" value="1"/>
</dbReference>
<proteinExistence type="predicted"/>
<protein>
    <submittedName>
        <fullName evidence="1">Phosphatidylinositol 5-phosphate 4-kinase type-2 alpha</fullName>
    </submittedName>
</protein>
<dbReference type="EMBL" id="JAXCGZ010007957">
    <property type="protein sequence ID" value="KAK7078190.1"/>
    <property type="molecule type" value="Genomic_DNA"/>
</dbReference>
<dbReference type="AlphaFoldDB" id="A0AAN9AAN5"/>
<name>A0AAN9AAN5_HALRR</name>
<dbReference type="PANTHER" id="PTHR23086">
    <property type="entry name" value="PHOSPHATIDYLINOSITOL-4-PHOSPHATE 5-KINASE"/>
    <property type="match status" value="1"/>
</dbReference>
<dbReference type="GO" id="GO:0016309">
    <property type="term" value="F:1-phosphatidylinositol-5-phosphate 4-kinase activity"/>
    <property type="evidence" value="ECO:0007669"/>
    <property type="project" value="TreeGrafter"/>
</dbReference>
<evidence type="ECO:0000313" key="1">
    <source>
        <dbReference type="EMBL" id="KAK7078190.1"/>
    </source>
</evidence>
<dbReference type="GO" id="GO:0046854">
    <property type="term" value="P:phosphatidylinositol phosphate biosynthetic process"/>
    <property type="evidence" value="ECO:0007669"/>
    <property type="project" value="TreeGrafter"/>
</dbReference>
<keyword evidence="2" id="KW-1185">Reference proteome</keyword>
<dbReference type="Gene3D" id="3.30.800.10">
    <property type="entry name" value="Phosphatidylinositol Phosphate Kinase II Beta"/>
    <property type="match status" value="1"/>
</dbReference>
<sequence length="165" mass="18454">MASSSLSSKLKKKAVRVKHQKVKLFRANEPFLSVFMWGVNHTSNELAHINVPVMLMPDDFKAHSKVRVDNHLFNKENLPSHFKVKEYCPIVFRNLRERFGIDDLDYRESLTSSEELVGAHITAWPSGLGLHGEGSIPKDGCRDVGYAAVCCHGVTGWNGELTGYG</sequence>